<dbReference type="AlphaFoldDB" id="A0A3B1KJF0"/>
<organism evidence="4 5">
    <name type="scientific">Astyanax mexicanus</name>
    <name type="common">Blind cave fish</name>
    <name type="synonym">Astyanax fasciatus mexicanus</name>
    <dbReference type="NCBI Taxonomy" id="7994"/>
    <lineage>
        <taxon>Eukaryota</taxon>
        <taxon>Metazoa</taxon>
        <taxon>Chordata</taxon>
        <taxon>Craniata</taxon>
        <taxon>Vertebrata</taxon>
        <taxon>Euteleostomi</taxon>
        <taxon>Actinopterygii</taxon>
        <taxon>Neopterygii</taxon>
        <taxon>Teleostei</taxon>
        <taxon>Ostariophysi</taxon>
        <taxon>Characiformes</taxon>
        <taxon>Characoidei</taxon>
        <taxon>Acestrorhamphidae</taxon>
        <taxon>Acestrorhamphinae</taxon>
        <taxon>Astyanax</taxon>
    </lineage>
</organism>
<reference evidence="5" key="2">
    <citation type="journal article" date="2014" name="Nat. Commun.">
        <title>The cavefish genome reveals candidate genes for eye loss.</title>
        <authorList>
            <person name="McGaugh S.E."/>
            <person name="Gross J.B."/>
            <person name="Aken B."/>
            <person name="Blin M."/>
            <person name="Borowsky R."/>
            <person name="Chalopin D."/>
            <person name="Hinaux H."/>
            <person name="Jeffery W.R."/>
            <person name="Keene A."/>
            <person name="Ma L."/>
            <person name="Minx P."/>
            <person name="Murphy D."/>
            <person name="O'Quin K.E."/>
            <person name="Retaux S."/>
            <person name="Rohner N."/>
            <person name="Searle S.M."/>
            <person name="Stahl B.A."/>
            <person name="Tabin C."/>
            <person name="Volff J.N."/>
            <person name="Yoshizawa M."/>
            <person name="Warren W.C."/>
        </authorList>
    </citation>
    <scope>NUCLEOTIDE SEQUENCE [LARGE SCALE GENOMIC DNA]</scope>
    <source>
        <strain evidence="5">female</strain>
    </source>
</reference>
<dbReference type="GO" id="GO:0005737">
    <property type="term" value="C:cytoplasm"/>
    <property type="evidence" value="ECO:0007669"/>
    <property type="project" value="TreeGrafter"/>
</dbReference>
<dbReference type="Ensembl" id="ENSAMXT00000037676.1">
    <property type="protein sequence ID" value="ENSAMXP00000053859.1"/>
    <property type="gene ID" value="ENSAMXG00000029050.1"/>
</dbReference>
<feature type="domain" description="Cystatin" evidence="3">
    <location>
        <begin position="35"/>
        <end position="141"/>
    </location>
</feature>
<reference evidence="4" key="3">
    <citation type="submission" date="2025-08" db="UniProtKB">
        <authorList>
            <consortium name="Ensembl"/>
        </authorList>
    </citation>
    <scope>IDENTIFICATION</scope>
</reference>
<dbReference type="Pfam" id="PF00031">
    <property type="entry name" value="Cystatin"/>
    <property type="match status" value="1"/>
</dbReference>
<keyword evidence="5" id="KW-1185">Reference proteome</keyword>
<dbReference type="SMART" id="SM00043">
    <property type="entry name" value="CY"/>
    <property type="match status" value="1"/>
</dbReference>
<evidence type="ECO:0000313" key="5">
    <source>
        <dbReference type="Proteomes" id="UP000018467"/>
    </source>
</evidence>
<dbReference type="CDD" id="cd00042">
    <property type="entry name" value="CY"/>
    <property type="match status" value="1"/>
</dbReference>
<dbReference type="GO" id="GO:0004869">
    <property type="term" value="F:cysteine-type endopeptidase inhibitor activity"/>
    <property type="evidence" value="ECO:0007669"/>
    <property type="project" value="InterPro"/>
</dbReference>
<dbReference type="InParanoid" id="A0A3B1KJF0"/>
<reference evidence="5" key="1">
    <citation type="submission" date="2013-03" db="EMBL/GenBank/DDBJ databases">
        <authorList>
            <person name="Jeffery W."/>
            <person name="Warren W."/>
            <person name="Wilson R.K."/>
        </authorList>
    </citation>
    <scope>NUCLEOTIDE SEQUENCE</scope>
    <source>
        <strain evidence="5">female</strain>
    </source>
</reference>
<evidence type="ECO:0000313" key="4">
    <source>
        <dbReference type="Ensembl" id="ENSAMXP00000053859.1"/>
    </source>
</evidence>
<sequence length="142" mass="16165">MDLYLFLLFGFLSVAQLIEAQPPIEEEEITAINVNPLGGWSEAHSEREDVQAAAKKAVEKFNMKSKAKKYFKLLEITSAQTQVTNMINFKIEATIAKTKCLKTEPADLETCALAQKRLSCEFEVEFNPRNDQYNIRKISCKK</sequence>
<proteinExistence type="inferred from homology"/>
<feature type="signal peptide" evidence="2">
    <location>
        <begin position="1"/>
        <end position="20"/>
    </location>
</feature>
<dbReference type="PANTHER" id="PTHR46186:SF13">
    <property type="entry name" value="SI:BUSM1-57F23.1"/>
    <property type="match status" value="1"/>
</dbReference>
<dbReference type="SUPFAM" id="SSF54403">
    <property type="entry name" value="Cystatin/monellin"/>
    <property type="match status" value="1"/>
</dbReference>
<protein>
    <submittedName>
        <fullName evidence="4">Si:busm1-57f23.1</fullName>
    </submittedName>
</protein>
<dbReference type="InterPro" id="IPR000010">
    <property type="entry name" value="Cystatin_dom"/>
</dbReference>
<name>A0A3B1KJF0_ASTMX</name>
<dbReference type="Proteomes" id="UP000018467">
    <property type="component" value="Unassembled WGS sequence"/>
</dbReference>
<evidence type="ECO:0000256" key="2">
    <source>
        <dbReference type="SAM" id="SignalP"/>
    </source>
</evidence>
<dbReference type="PANTHER" id="PTHR46186">
    <property type="entry name" value="CYSTATIN"/>
    <property type="match status" value="1"/>
</dbReference>
<dbReference type="GO" id="GO:0005615">
    <property type="term" value="C:extracellular space"/>
    <property type="evidence" value="ECO:0007669"/>
    <property type="project" value="TreeGrafter"/>
</dbReference>
<dbReference type="GeneTree" id="ENSGT00390000009872"/>
<reference evidence="4" key="4">
    <citation type="submission" date="2025-09" db="UniProtKB">
        <authorList>
            <consortium name="Ensembl"/>
        </authorList>
    </citation>
    <scope>IDENTIFICATION</scope>
</reference>
<feature type="chain" id="PRO_5018692583" evidence="2">
    <location>
        <begin position="21"/>
        <end position="142"/>
    </location>
</feature>
<evidence type="ECO:0000256" key="1">
    <source>
        <dbReference type="ARBA" id="ARBA00009403"/>
    </source>
</evidence>
<dbReference type="Bgee" id="ENSAMXG00000029050">
    <property type="expression patterns" value="Expressed in heart and 14 other cell types or tissues"/>
</dbReference>
<evidence type="ECO:0000259" key="3">
    <source>
        <dbReference type="SMART" id="SM00043"/>
    </source>
</evidence>
<dbReference type="GO" id="GO:0031982">
    <property type="term" value="C:vesicle"/>
    <property type="evidence" value="ECO:0007669"/>
    <property type="project" value="TreeGrafter"/>
</dbReference>
<dbReference type="InterPro" id="IPR046350">
    <property type="entry name" value="Cystatin_sf"/>
</dbReference>
<comment type="similarity">
    <text evidence="1">Belongs to the cystatin family.</text>
</comment>
<dbReference type="Gene3D" id="3.10.450.10">
    <property type="match status" value="1"/>
</dbReference>
<keyword evidence="2" id="KW-0732">Signal</keyword>
<accession>A0A3B1KJF0</accession>